<gene>
    <name evidence="6" type="ORF">JD108_05105</name>
    <name evidence="7" type="ORF">KDJ56_04785</name>
</gene>
<name>A0A7T5EMK9_9BACL</name>
<dbReference type="Pfam" id="PF01614">
    <property type="entry name" value="IclR_C"/>
    <property type="match status" value="1"/>
</dbReference>
<evidence type="ECO:0000313" key="8">
    <source>
        <dbReference type="Proteomes" id="UP000595847"/>
    </source>
</evidence>
<sequence>MVQSIDRAMEIISVLVSDETKTDWSISELSQATSLPLSTLHRILGSLISHGLTSQDPVTKHYRIGHTWITIGMRLLDKIDFRYVAKPVMERLAREVEESICLNIPSGLEGLLIDKVESPLKLRVAEDLGDRIPLTVGAPNKAMLAFMPKMEVERIVEQLVPAEQRADFFKQLSAIKEKGYAISYSERTEGTTAIGAPVLGRNRKVVGALSINAVAFRITEDRMPTLIAKVREAAEEISLLIGNN</sequence>
<dbReference type="InterPro" id="IPR014757">
    <property type="entry name" value="Tscrpt_reg_IclR_C"/>
</dbReference>
<evidence type="ECO:0000256" key="2">
    <source>
        <dbReference type="ARBA" id="ARBA00023125"/>
    </source>
</evidence>
<keyword evidence="1" id="KW-0805">Transcription regulation</keyword>
<evidence type="ECO:0000313" key="9">
    <source>
        <dbReference type="Proteomes" id="UP000677234"/>
    </source>
</evidence>
<dbReference type="Gene3D" id="3.30.450.40">
    <property type="match status" value="1"/>
</dbReference>
<dbReference type="KEGG" id="bcop:JD108_05105"/>
<organism evidence="6 8">
    <name type="scientific">Brevibacillus composti</name>
    <dbReference type="NCBI Taxonomy" id="2796470"/>
    <lineage>
        <taxon>Bacteria</taxon>
        <taxon>Bacillati</taxon>
        <taxon>Bacillota</taxon>
        <taxon>Bacilli</taxon>
        <taxon>Bacillales</taxon>
        <taxon>Paenibacillaceae</taxon>
        <taxon>Brevibacillus</taxon>
    </lineage>
</organism>
<evidence type="ECO:0000259" key="4">
    <source>
        <dbReference type="PROSITE" id="PS51077"/>
    </source>
</evidence>
<dbReference type="PANTHER" id="PTHR30136:SF24">
    <property type="entry name" value="HTH-TYPE TRANSCRIPTIONAL REPRESSOR ALLR"/>
    <property type="match status" value="1"/>
</dbReference>
<evidence type="ECO:0000256" key="1">
    <source>
        <dbReference type="ARBA" id="ARBA00023015"/>
    </source>
</evidence>
<dbReference type="PROSITE" id="PS51077">
    <property type="entry name" value="HTH_ICLR"/>
    <property type="match status" value="1"/>
</dbReference>
<dbReference type="Proteomes" id="UP000595847">
    <property type="component" value="Chromosome"/>
</dbReference>
<dbReference type="InterPro" id="IPR036388">
    <property type="entry name" value="WH-like_DNA-bd_sf"/>
</dbReference>
<dbReference type="SMART" id="SM00346">
    <property type="entry name" value="HTH_ICLR"/>
    <property type="match status" value="1"/>
</dbReference>
<dbReference type="GO" id="GO:0045892">
    <property type="term" value="P:negative regulation of DNA-templated transcription"/>
    <property type="evidence" value="ECO:0007669"/>
    <property type="project" value="UniProtKB-ARBA"/>
</dbReference>
<dbReference type="Pfam" id="PF09339">
    <property type="entry name" value="HTH_IclR"/>
    <property type="match status" value="1"/>
</dbReference>
<dbReference type="SUPFAM" id="SSF55781">
    <property type="entry name" value="GAF domain-like"/>
    <property type="match status" value="1"/>
</dbReference>
<dbReference type="AlphaFoldDB" id="A0A7T5EMK9"/>
<keyword evidence="3" id="KW-0804">Transcription</keyword>
<dbReference type="GO" id="GO:0003677">
    <property type="term" value="F:DNA binding"/>
    <property type="evidence" value="ECO:0007669"/>
    <property type="project" value="UniProtKB-KW"/>
</dbReference>
<evidence type="ECO:0000256" key="3">
    <source>
        <dbReference type="ARBA" id="ARBA00023163"/>
    </source>
</evidence>
<evidence type="ECO:0000313" key="7">
    <source>
        <dbReference type="EMBL" id="QUO42333.1"/>
    </source>
</evidence>
<dbReference type="InterPro" id="IPR005471">
    <property type="entry name" value="Tscrpt_reg_IclR_N"/>
</dbReference>
<dbReference type="EMBL" id="CP066308">
    <property type="protein sequence ID" value="QQE75306.1"/>
    <property type="molecule type" value="Genomic_DNA"/>
</dbReference>
<feature type="domain" description="IclR-ED" evidence="5">
    <location>
        <begin position="67"/>
        <end position="243"/>
    </location>
</feature>
<dbReference type="GO" id="GO:0003700">
    <property type="term" value="F:DNA-binding transcription factor activity"/>
    <property type="evidence" value="ECO:0007669"/>
    <property type="project" value="TreeGrafter"/>
</dbReference>
<dbReference type="SUPFAM" id="SSF46785">
    <property type="entry name" value="Winged helix' DNA-binding domain"/>
    <property type="match status" value="1"/>
</dbReference>
<dbReference type="PANTHER" id="PTHR30136">
    <property type="entry name" value="HELIX-TURN-HELIX TRANSCRIPTIONAL REGULATOR, ICLR FAMILY"/>
    <property type="match status" value="1"/>
</dbReference>
<accession>A0A7T5EMK9</accession>
<dbReference type="InterPro" id="IPR050707">
    <property type="entry name" value="HTH_MetabolicPath_Reg"/>
</dbReference>
<dbReference type="PROSITE" id="PS51078">
    <property type="entry name" value="ICLR_ED"/>
    <property type="match status" value="1"/>
</dbReference>
<dbReference type="InterPro" id="IPR029016">
    <property type="entry name" value="GAF-like_dom_sf"/>
</dbReference>
<reference evidence="7" key="2">
    <citation type="submission" date="2021-04" db="EMBL/GenBank/DDBJ databases">
        <title>Brevibacillus composti FJAT-54423, complete genome.</title>
        <authorList>
            <person name="Tang R."/>
        </authorList>
    </citation>
    <scope>NUCLEOTIDE SEQUENCE</scope>
    <source>
        <strain evidence="7">FJAT-54424</strain>
    </source>
</reference>
<evidence type="ECO:0000313" key="6">
    <source>
        <dbReference type="EMBL" id="QQE75306.1"/>
    </source>
</evidence>
<proteinExistence type="predicted"/>
<keyword evidence="2" id="KW-0238">DNA-binding</keyword>
<dbReference type="Gene3D" id="1.10.10.10">
    <property type="entry name" value="Winged helix-like DNA-binding domain superfamily/Winged helix DNA-binding domain"/>
    <property type="match status" value="1"/>
</dbReference>
<dbReference type="Proteomes" id="UP000677234">
    <property type="component" value="Chromosome"/>
</dbReference>
<dbReference type="RefSeq" id="WP_198828835.1">
    <property type="nucleotide sequence ID" value="NZ_CP066308.1"/>
</dbReference>
<keyword evidence="9" id="KW-1185">Reference proteome</keyword>
<dbReference type="InterPro" id="IPR036390">
    <property type="entry name" value="WH_DNA-bd_sf"/>
</dbReference>
<feature type="domain" description="HTH iclR-type" evidence="4">
    <location>
        <begin position="2"/>
        <end position="66"/>
    </location>
</feature>
<protein>
    <submittedName>
        <fullName evidence="6">IclR family transcriptional regulator</fullName>
    </submittedName>
</protein>
<reference evidence="6 8" key="1">
    <citation type="submission" date="2020-12" db="EMBL/GenBank/DDBJ databases">
        <title>strain FJAT-54423T represents a novel species of the genus Brevibacillus.</title>
        <authorList>
            <person name="Tang R."/>
        </authorList>
    </citation>
    <scope>NUCLEOTIDE SEQUENCE [LARGE SCALE GENOMIC DNA]</scope>
    <source>
        <strain evidence="6 8">FJAT-54423</strain>
    </source>
</reference>
<evidence type="ECO:0000259" key="5">
    <source>
        <dbReference type="PROSITE" id="PS51078"/>
    </source>
</evidence>
<dbReference type="EMBL" id="CP073708">
    <property type="protein sequence ID" value="QUO42333.1"/>
    <property type="molecule type" value="Genomic_DNA"/>
</dbReference>